<dbReference type="AlphaFoldDB" id="A0A482T2A7"/>
<evidence type="ECO:0000313" key="2">
    <source>
        <dbReference type="EMBL" id="RYJ10538.1"/>
    </source>
</evidence>
<dbReference type="Proteomes" id="UP000293535">
    <property type="component" value="Unassembled WGS sequence"/>
</dbReference>
<protein>
    <submittedName>
        <fullName evidence="2">Uncharacterized protein</fullName>
    </submittedName>
</protein>
<evidence type="ECO:0000256" key="1">
    <source>
        <dbReference type="SAM" id="Phobius"/>
    </source>
</evidence>
<accession>A0A482T2A7</accession>
<reference evidence="2 3" key="1">
    <citation type="submission" date="2018-12" db="EMBL/GenBank/DDBJ databases">
        <title>Draft genome sequence of Haloarcula hispinica strain 18.1, an halophilic archaeon isolated from Chott El Jerid of Southern Tunisia.</title>
        <authorList>
            <person name="Najjari A."/>
            <person name="Ben Dhia O."/>
            <person name="Ferjani R."/>
            <person name="Mahjoubi M."/>
            <person name="Sghaier H."/>
            <person name="Elshahed M."/>
            <person name="Ouzari H.I."/>
            <person name="Cherid A."/>
            <person name="Youssef N."/>
        </authorList>
    </citation>
    <scope>NUCLEOTIDE SEQUENCE [LARGE SCALE GENOMIC DNA]</scope>
    <source>
        <strain evidence="2 3">18.1</strain>
    </source>
</reference>
<evidence type="ECO:0000313" key="3">
    <source>
        <dbReference type="Proteomes" id="UP000293535"/>
    </source>
</evidence>
<proteinExistence type="predicted"/>
<keyword evidence="1" id="KW-0812">Transmembrane</keyword>
<dbReference type="RefSeq" id="WP_129755679.1">
    <property type="nucleotide sequence ID" value="NZ_JAFKAA010000002.1"/>
</dbReference>
<keyword evidence="1" id="KW-0472">Membrane</keyword>
<gene>
    <name evidence="2" type="ORF">ELS20_11405</name>
</gene>
<name>A0A482T2A7_HALHI</name>
<sequence>MSTRRSRRSTYRGVSTLDYYREMSRYMDVRKLKVIKAGINSLLVGVLALAAIRAGADPGKVAMLAIAVIAALGGVEWYELPAVQLVTRDRGNEQKDQK</sequence>
<feature type="transmembrane region" description="Helical" evidence="1">
    <location>
        <begin position="61"/>
        <end position="80"/>
    </location>
</feature>
<comment type="caution">
    <text evidence="2">The sequence shown here is derived from an EMBL/GenBank/DDBJ whole genome shotgun (WGS) entry which is preliminary data.</text>
</comment>
<feature type="transmembrane region" description="Helical" evidence="1">
    <location>
        <begin position="34"/>
        <end position="55"/>
    </location>
</feature>
<dbReference type="EMBL" id="RZIG01000002">
    <property type="protein sequence ID" value="RYJ10538.1"/>
    <property type="molecule type" value="Genomic_DNA"/>
</dbReference>
<organism evidence="2 3">
    <name type="scientific">Haloarcula hispanica</name>
    <dbReference type="NCBI Taxonomy" id="51589"/>
    <lineage>
        <taxon>Archaea</taxon>
        <taxon>Methanobacteriati</taxon>
        <taxon>Methanobacteriota</taxon>
        <taxon>Stenosarchaea group</taxon>
        <taxon>Halobacteria</taxon>
        <taxon>Halobacteriales</taxon>
        <taxon>Haloarculaceae</taxon>
        <taxon>Haloarcula</taxon>
    </lineage>
</organism>
<keyword evidence="1" id="KW-1133">Transmembrane helix</keyword>